<dbReference type="EMBL" id="UZAG01002530">
    <property type="protein sequence ID" value="VDO13618.1"/>
    <property type="molecule type" value="Genomic_DNA"/>
</dbReference>
<dbReference type="Proteomes" id="UP000280834">
    <property type="component" value="Unassembled WGS sequence"/>
</dbReference>
<feature type="region of interest" description="Disordered" evidence="1">
    <location>
        <begin position="78"/>
        <end position="100"/>
    </location>
</feature>
<evidence type="ECO:0000313" key="3">
    <source>
        <dbReference type="Proteomes" id="UP000280834"/>
    </source>
</evidence>
<evidence type="ECO:0000313" key="4">
    <source>
        <dbReference type="WBParaSite" id="BTMF_0000360401-mRNA-1"/>
    </source>
</evidence>
<feature type="compositionally biased region" description="Low complexity" evidence="1">
    <location>
        <begin position="79"/>
        <end position="95"/>
    </location>
</feature>
<sequence length="179" mass="20775">MERIMNPFVLMLRSFQSKDDEYGLTEIIMDDPNNSRKTSWRRDRANKEDIRQISSCSEENRGRRNDHKMTFDEKSMKISKLSSTSFASSNTSNCSEKQLEGNSLKRKYFEAKEQSTNKFSNTTNETIKGDESLKGTEYSPSEENYTQSDSFASSRFAAPNNFNYVVSEQYFLIIFTLSF</sequence>
<organism evidence="4">
    <name type="scientific">Brugia timori</name>
    <dbReference type="NCBI Taxonomy" id="42155"/>
    <lineage>
        <taxon>Eukaryota</taxon>
        <taxon>Metazoa</taxon>
        <taxon>Ecdysozoa</taxon>
        <taxon>Nematoda</taxon>
        <taxon>Chromadorea</taxon>
        <taxon>Rhabditida</taxon>
        <taxon>Spirurina</taxon>
        <taxon>Spiruromorpha</taxon>
        <taxon>Filarioidea</taxon>
        <taxon>Onchocercidae</taxon>
        <taxon>Brugia</taxon>
    </lineage>
</organism>
<feature type="compositionally biased region" description="Polar residues" evidence="1">
    <location>
        <begin position="116"/>
        <end position="126"/>
    </location>
</feature>
<proteinExistence type="predicted"/>
<name>A0A0R3QB79_9BILA</name>
<gene>
    <name evidence="2" type="ORF">BTMF_LOCUS2911</name>
</gene>
<dbReference type="AlphaFoldDB" id="A0A0R3QB79"/>
<evidence type="ECO:0000313" key="2">
    <source>
        <dbReference type="EMBL" id="VDO13618.1"/>
    </source>
</evidence>
<accession>A0A0R3QB79</accession>
<evidence type="ECO:0000256" key="1">
    <source>
        <dbReference type="SAM" id="MobiDB-lite"/>
    </source>
</evidence>
<keyword evidence="3" id="KW-1185">Reference proteome</keyword>
<reference evidence="4" key="1">
    <citation type="submission" date="2017-02" db="UniProtKB">
        <authorList>
            <consortium name="WormBaseParasite"/>
        </authorList>
    </citation>
    <scope>IDENTIFICATION</scope>
</reference>
<reference evidence="2 3" key="2">
    <citation type="submission" date="2018-11" db="EMBL/GenBank/DDBJ databases">
        <authorList>
            <consortium name="Pathogen Informatics"/>
        </authorList>
    </citation>
    <scope>NUCLEOTIDE SEQUENCE [LARGE SCALE GENOMIC DNA]</scope>
</reference>
<protein>
    <submittedName>
        <fullName evidence="2 4">Uncharacterized protein</fullName>
    </submittedName>
</protein>
<dbReference type="WBParaSite" id="BTMF_0000360401-mRNA-1">
    <property type="protein sequence ID" value="BTMF_0000360401-mRNA-1"/>
    <property type="gene ID" value="BTMF_0000360401"/>
</dbReference>
<feature type="region of interest" description="Disordered" evidence="1">
    <location>
        <begin position="115"/>
        <end position="144"/>
    </location>
</feature>